<sequence length="474" mass="52562">MLDSALLTPLELVKGDCTLTFGRGTFGVFVSVLGDNLVDSWYRSRTLGHVVCGHVFPESKDLEIHPSETHGLWMRFFINQRLYGFSSRNPKVGWNFVLESGGWTDFRPGTRRLDGLSSWIPEAGWSCVLEPGGWMDFRPGTRDLLVYIFDSKSPPSGRLSLIGSYPWEDLETEPDVLEPEDVVGSRRSFLEPGGCPRPDPEVVLKPEVARDPKVVWEPGGSPRPRGRFEPGDFFWTRRCCSRPGGRFEPGGCSGPGGPEIFSGPGDCMGTRRDRTRLPWQDYSWYLFGFRILPLGSWPLSSSYAVFYFCRKSLIGLEGSGVGVMTQVPGFAAFHVWRSRVLIASVFHSCTEVLVSFDSILRLAQTQSCIMSHTHYRSLQYLPLYVICSLPENEHVSSSGSTFALYVICSMPERIGAGVGAGGSLNRNLEVGVLPDAWMTFPNQFAPYFSTSSSNSGNNLCTQVNRSCSFSAGFP</sequence>
<proteinExistence type="predicted"/>
<dbReference type="Proteomes" id="UP000712600">
    <property type="component" value="Unassembled WGS sequence"/>
</dbReference>
<accession>A0A8S9P4X7</accession>
<dbReference type="AlphaFoldDB" id="A0A8S9P4X7"/>
<name>A0A8S9P4X7_BRACR</name>
<evidence type="ECO:0000313" key="2">
    <source>
        <dbReference type="Proteomes" id="UP000712600"/>
    </source>
</evidence>
<dbReference type="EMBL" id="QGKX02001521">
    <property type="protein sequence ID" value="KAF3509301.1"/>
    <property type="molecule type" value="Genomic_DNA"/>
</dbReference>
<organism evidence="1 2">
    <name type="scientific">Brassica cretica</name>
    <name type="common">Mustard</name>
    <dbReference type="NCBI Taxonomy" id="69181"/>
    <lineage>
        <taxon>Eukaryota</taxon>
        <taxon>Viridiplantae</taxon>
        <taxon>Streptophyta</taxon>
        <taxon>Embryophyta</taxon>
        <taxon>Tracheophyta</taxon>
        <taxon>Spermatophyta</taxon>
        <taxon>Magnoliopsida</taxon>
        <taxon>eudicotyledons</taxon>
        <taxon>Gunneridae</taxon>
        <taxon>Pentapetalae</taxon>
        <taxon>rosids</taxon>
        <taxon>malvids</taxon>
        <taxon>Brassicales</taxon>
        <taxon>Brassicaceae</taxon>
        <taxon>Brassiceae</taxon>
        <taxon>Brassica</taxon>
    </lineage>
</organism>
<evidence type="ECO:0000313" key="1">
    <source>
        <dbReference type="EMBL" id="KAF3509301.1"/>
    </source>
</evidence>
<reference evidence="1" key="1">
    <citation type="submission" date="2019-12" db="EMBL/GenBank/DDBJ databases">
        <title>Genome sequencing and annotation of Brassica cretica.</title>
        <authorList>
            <person name="Studholme D.J."/>
            <person name="Sarris P."/>
        </authorList>
    </citation>
    <scope>NUCLEOTIDE SEQUENCE</scope>
    <source>
        <strain evidence="1">PFS-109/04</strain>
        <tissue evidence="1">Leaf</tissue>
    </source>
</reference>
<gene>
    <name evidence="1" type="ORF">F2Q69_00005990</name>
</gene>
<protein>
    <submittedName>
        <fullName evidence="1">Uncharacterized protein</fullName>
    </submittedName>
</protein>
<comment type="caution">
    <text evidence="1">The sequence shown here is derived from an EMBL/GenBank/DDBJ whole genome shotgun (WGS) entry which is preliminary data.</text>
</comment>